<evidence type="ECO:0000256" key="15">
    <source>
        <dbReference type="ARBA" id="ARBA00022842"/>
    </source>
</evidence>
<evidence type="ECO:0000256" key="20">
    <source>
        <dbReference type="PIRSR" id="PIRSR000732-3"/>
    </source>
</evidence>
<feature type="binding site" evidence="19">
    <location>
        <position position="362"/>
    </location>
    <ligand>
        <name>phosphoenolpyruvate</name>
        <dbReference type="ChEBI" id="CHEBI:58702"/>
    </ligand>
</feature>
<dbReference type="InterPro" id="IPR040442">
    <property type="entry name" value="Pyrv_kinase-like_dom_sf"/>
</dbReference>
<feature type="binding site" evidence="20">
    <location>
        <position position="487"/>
    </location>
    <ligand>
        <name>Mg(2+)</name>
        <dbReference type="ChEBI" id="CHEBI:18420"/>
    </ligand>
</feature>
<evidence type="ECO:0000256" key="14">
    <source>
        <dbReference type="ARBA" id="ARBA00022777"/>
    </source>
</evidence>
<evidence type="ECO:0000259" key="23">
    <source>
        <dbReference type="Pfam" id="PF02896"/>
    </source>
</evidence>
<evidence type="ECO:0000256" key="17">
    <source>
        <dbReference type="PIRNR" id="PIRNR000732"/>
    </source>
</evidence>
<keyword evidence="13 17" id="KW-0479">Metal-binding</keyword>
<feature type="domain" description="PEP-utilising enzyme C-terminal" evidence="23">
    <location>
        <begin position="328"/>
        <end position="598"/>
    </location>
</feature>
<keyword evidence="8 17" id="KW-0813">Transport</keyword>
<keyword evidence="12 17" id="KW-0598">Phosphotransferase system</keyword>
<comment type="function">
    <text evidence="3 17">General (non sugar-specific) component of the phosphoenolpyruvate-dependent sugar phosphotransferase system (sugar PTS). This major carbohydrate active-transport system catalyzes the phosphorylation of incoming sugar substrates concomitantly with their translocation across the cell membrane. Enzyme I transfers the phosphoryl group from phosphoenolpyruvate (PEP) to the phosphoryl carrier protein (HPr).</text>
</comment>
<keyword evidence="10 17" id="KW-0762">Sugar transport</keyword>
<organism evidence="25 26">
    <name type="scientific">Cryobacterium frigoriphilum</name>
    <dbReference type="NCBI Taxonomy" id="1259150"/>
    <lineage>
        <taxon>Bacteria</taxon>
        <taxon>Bacillati</taxon>
        <taxon>Actinomycetota</taxon>
        <taxon>Actinomycetes</taxon>
        <taxon>Micrococcales</taxon>
        <taxon>Microbacteriaceae</taxon>
        <taxon>Cryobacterium</taxon>
    </lineage>
</organism>
<feature type="binding site" evidence="20">
    <location>
        <position position="511"/>
    </location>
    <ligand>
        <name>Mg(2+)</name>
        <dbReference type="ChEBI" id="CHEBI:18420"/>
    </ligand>
</feature>
<comment type="catalytic activity">
    <reaction evidence="1 17">
        <text>L-histidyl-[protein] + phosphoenolpyruvate = N(pros)-phospho-L-histidyl-[protein] + pyruvate</text>
        <dbReference type="Rhea" id="RHEA:23880"/>
        <dbReference type="Rhea" id="RHEA-COMP:9745"/>
        <dbReference type="Rhea" id="RHEA-COMP:9746"/>
        <dbReference type="ChEBI" id="CHEBI:15361"/>
        <dbReference type="ChEBI" id="CHEBI:29979"/>
        <dbReference type="ChEBI" id="CHEBI:58702"/>
        <dbReference type="ChEBI" id="CHEBI:64837"/>
        <dbReference type="EC" id="2.7.3.9"/>
    </reaction>
</comment>
<evidence type="ECO:0000256" key="8">
    <source>
        <dbReference type="ARBA" id="ARBA00022448"/>
    </source>
</evidence>
<evidence type="ECO:0000313" key="25">
    <source>
        <dbReference type="EMBL" id="TFD54706.1"/>
    </source>
</evidence>
<dbReference type="InterPro" id="IPR023151">
    <property type="entry name" value="PEP_util_CS"/>
</dbReference>
<comment type="subcellular location">
    <subcellularLocation>
        <location evidence="4 17">Cytoplasm</location>
    </subcellularLocation>
</comment>
<dbReference type="GO" id="GO:0046872">
    <property type="term" value="F:metal ion binding"/>
    <property type="evidence" value="ECO:0007669"/>
    <property type="project" value="UniProtKB-KW"/>
</dbReference>
<name>A0A4R9A9T2_9MICO</name>
<evidence type="ECO:0000256" key="12">
    <source>
        <dbReference type="ARBA" id="ARBA00022683"/>
    </source>
</evidence>
<dbReference type="PIRSF" id="PIRSF000732">
    <property type="entry name" value="PTS_enzyme_I"/>
    <property type="match status" value="1"/>
</dbReference>
<dbReference type="OrthoDB" id="9765468at2"/>
<dbReference type="InterPro" id="IPR050499">
    <property type="entry name" value="PEP-utilizing_PTS_enzyme"/>
</dbReference>
<dbReference type="Gene3D" id="3.50.30.10">
    <property type="entry name" value="Phosphohistidine domain"/>
    <property type="match status" value="1"/>
</dbReference>
<keyword evidence="14 17" id="KW-0418">Kinase</keyword>
<dbReference type="InterPro" id="IPR036618">
    <property type="entry name" value="PtsI_HPr-bd_sf"/>
</dbReference>
<dbReference type="Gene3D" id="1.10.274.10">
    <property type="entry name" value="PtsI, HPr-binding domain"/>
    <property type="match status" value="1"/>
</dbReference>
<comment type="cofactor">
    <cofactor evidence="2 17 20">
        <name>Mg(2+)</name>
        <dbReference type="ChEBI" id="CHEBI:18420"/>
    </cofactor>
</comment>
<feature type="domain" description="PEP-utilising enzyme mobile" evidence="22">
    <location>
        <begin position="228"/>
        <end position="296"/>
    </location>
</feature>
<dbReference type="InterPro" id="IPR008731">
    <property type="entry name" value="PTS_EIN"/>
</dbReference>
<protein>
    <recommendedName>
        <fullName evidence="7 17">Phosphoenolpyruvate-protein phosphotransferase</fullName>
        <ecNumber evidence="6 17">2.7.3.9</ecNumber>
    </recommendedName>
    <alternativeName>
        <fullName evidence="16 17">Phosphotransferase system, enzyme I</fullName>
    </alternativeName>
</protein>
<proteinExistence type="inferred from homology"/>
<feature type="active site" description="Proton donor" evidence="18">
    <location>
        <position position="560"/>
    </location>
</feature>
<dbReference type="EMBL" id="SOHE01000015">
    <property type="protein sequence ID" value="TFD54706.1"/>
    <property type="molecule type" value="Genomic_DNA"/>
</dbReference>
<keyword evidence="15 17" id="KW-0460">Magnesium</keyword>
<feature type="binding site" evidence="19">
    <location>
        <position position="521"/>
    </location>
    <ligand>
        <name>phosphoenolpyruvate</name>
        <dbReference type="ChEBI" id="CHEBI:58702"/>
    </ligand>
</feature>
<accession>A0A4R9A9T2</accession>
<dbReference type="Pfam" id="PF02896">
    <property type="entry name" value="PEP-utilizers_C"/>
    <property type="match status" value="1"/>
</dbReference>
<evidence type="ECO:0000256" key="3">
    <source>
        <dbReference type="ARBA" id="ARBA00002728"/>
    </source>
</evidence>
<reference evidence="25 26" key="1">
    <citation type="submission" date="2019-03" db="EMBL/GenBank/DDBJ databases">
        <title>Genomics of glacier-inhabiting Cryobacterium strains.</title>
        <authorList>
            <person name="Liu Q."/>
            <person name="Xin Y.-H."/>
        </authorList>
    </citation>
    <scope>NUCLEOTIDE SEQUENCE [LARGE SCALE GENOMIC DNA]</scope>
    <source>
        <strain evidence="25 26">Hh14</strain>
    </source>
</reference>
<comment type="caution">
    <text evidence="25">The sequence shown here is derived from an EMBL/GenBank/DDBJ whole genome shotgun (WGS) entry which is preliminary data.</text>
</comment>
<evidence type="ECO:0000256" key="9">
    <source>
        <dbReference type="ARBA" id="ARBA00022490"/>
    </source>
</evidence>
<comment type="similarity">
    <text evidence="5 17">Belongs to the PEP-utilizing enzyme family.</text>
</comment>
<evidence type="ECO:0000259" key="22">
    <source>
        <dbReference type="Pfam" id="PF00391"/>
    </source>
</evidence>
<evidence type="ECO:0000256" key="19">
    <source>
        <dbReference type="PIRSR" id="PIRSR000732-2"/>
    </source>
</evidence>
<evidence type="ECO:0000256" key="2">
    <source>
        <dbReference type="ARBA" id="ARBA00001946"/>
    </source>
</evidence>
<feature type="binding site" evidence="19">
    <location>
        <position position="398"/>
    </location>
    <ligand>
        <name>phosphoenolpyruvate</name>
        <dbReference type="ChEBI" id="CHEBI:58702"/>
    </ligand>
</feature>
<evidence type="ECO:0000256" key="10">
    <source>
        <dbReference type="ARBA" id="ARBA00022597"/>
    </source>
</evidence>
<dbReference type="NCBIfam" id="TIGR01417">
    <property type="entry name" value="PTS_I_fam"/>
    <property type="match status" value="1"/>
</dbReference>
<dbReference type="InterPro" id="IPR008279">
    <property type="entry name" value="PEP-util_enz_mobile_dom"/>
</dbReference>
<dbReference type="SUPFAM" id="SSF47831">
    <property type="entry name" value="Enzyme I of the PEP:sugar phosphotransferase system HPr-binding (sub)domain"/>
    <property type="match status" value="1"/>
</dbReference>
<dbReference type="Proteomes" id="UP000297447">
    <property type="component" value="Unassembled WGS sequence"/>
</dbReference>
<dbReference type="InterPro" id="IPR015813">
    <property type="entry name" value="Pyrv/PenolPyrv_kinase-like_dom"/>
</dbReference>
<dbReference type="Pfam" id="PF00391">
    <property type="entry name" value="PEP-utilizers"/>
    <property type="match status" value="1"/>
</dbReference>
<dbReference type="InterPro" id="IPR024692">
    <property type="entry name" value="PTS_EI"/>
</dbReference>
<evidence type="ECO:0000256" key="11">
    <source>
        <dbReference type="ARBA" id="ARBA00022679"/>
    </source>
</evidence>
<dbReference type="SUPFAM" id="SSF52009">
    <property type="entry name" value="Phosphohistidine domain"/>
    <property type="match status" value="1"/>
</dbReference>
<sequence length="635" mass="65161">MGPRPRPEAALTRVVSSTIQQFTSQQFTSQQFTGQQFTELSSIAKNRGCSVPTVSEQTKSTEAQPAGNKHEPSSTRSYSGVGVTPGRIIGVIRQMPSPVSEPTPGEQLSGTTADDAIAALRTASKAVHAELKNRAEGAKGASKAVLEATALMAADPLLIKGGIKLINNAGLTPERAIWEAGASVAEMLHNLGGYMAERAADVLDVRARIVAELRGMPAPGIPLSDTPFILVGEDLAPADTATLDPSIVLALVTSSGGPQSHTAIIARALGLPAIVAAAGVETLADGTEIYVDGAAGTITLNPGATERAAAAAWTTTSAVLSVFDGNGRLKDGHLVPLLANVGGAKDAVKAAAANAQGVGLLRTEFCFLGRDTEPTIDEQVEAYRGVFDAFPGKKVVVRTLDAGADKPLPFLTDATEPNPALGVRGYRTDFTSPGVLERQLQAIALAAEGTEALVWVMAPMISTTDEAEHFAGLCAAAGLQIPGVMVEVPSAAIMSASILTHVEFVSLGTNDLTQYAMAADRQLGPLAALNTPWQPAVLQLIRLTAAGSEAEGHHKPVGVCGEAAADPALAVVLVGIGVTTLSMTARSLSAVAAVLASVTLAEAREIAALALTAPTATEAKERVRAALPILAELGL</sequence>
<evidence type="ECO:0000256" key="7">
    <source>
        <dbReference type="ARBA" id="ARBA00016544"/>
    </source>
</evidence>
<dbReference type="GO" id="GO:0005737">
    <property type="term" value="C:cytoplasm"/>
    <property type="evidence" value="ECO:0007669"/>
    <property type="project" value="UniProtKB-SubCell"/>
</dbReference>
<evidence type="ECO:0000256" key="18">
    <source>
        <dbReference type="PIRSR" id="PIRSR000732-1"/>
    </source>
</evidence>
<dbReference type="InterPro" id="IPR000121">
    <property type="entry name" value="PEP_util_C"/>
</dbReference>
<evidence type="ECO:0000259" key="24">
    <source>
        <dbReference type="Pfam" id="PF05524"/>
    </source>
</evidence>
<evidence type="ECO:0000256" key="4">
    <source>
        <dbReference type="ARBA" id="ARBA00004496"/>
    </source>
</evidence>
<dbReference type="PRINTS" id="PR01736">
    <property type="entry name" value="PHPHTRNFRASE"/>
</dbReference>
<dbReference type="GO" id="GO:0009401">
    <property type="term" value="P:phosphoenolpyruvate-dependent sugar phosphotransferase system"/>
    <property type="evidence" value="ECO:0007669"/>
    <property type="project" value="UniProtKB-KW"/>
</dbReference>
<dbReference type="EC" id="2.7.3.9" evidence="6 17"/>
<dbReference type="PANTHER" id="PTHR46244:SF3">
    <property type="entry name" value="PHOSPHOENOLPYRUVATE-PROTEIN PHOSPHOTRANSFERASE"/>
    <property type="match status" value="1"/>
</dbReference>
<dbReference type="InterPro" id="IPR006318">
    <property type="entry name" value="PTS_EI-like"/>
</dbReference>
<feature type="region of interest" description="Disordered" evidence="21">
    <location>
        <begin position="51"/>
        <end position="80"/>
    </location>
</feature>
<evidence type="ECO:0000256" key="13">
    <source>
        <dbReference type="ARBA" id="ARBA00022723"/>
    </source>
</evidence>
<evidence type="ECO:0000256" key="21">
    <source>
        <dbReference type="SAM" id="MobiDB-lite"/>
    </source>
</evidence>
<keyword evidence="26" id="KW-1185">Reference proteome</keyword>
<keyword evidence="25" id="KW-0670">Pyruvate</keyword>
<evidence type="ECO:0000256" key="1">
    <source>
        <dbReference type="ARBA" id="ARBA00000683"/>
    </source>
</evidence>
<evidence type="ECO:0000313" key="26">
    <source>
        <dbReference type="Proteomes" id="UP000297447"/>
    </source>
</evidence>
<feature type="active site" description="Tele-phosphohistidine intermediate" evidence="18">
    <location>
        <position position="261"/>
    </location>
</feature>
<dbReference type="PANTHER" id="PTHR46244">
    <property type="entry name" value="PHOSPHOENOLPYRUVATE-PROTEIN PHOSPHOTRANSFERASE"/>
    <property type="match status" value="1"/>
</dbReference>
<dbReference type="Gene3D" id="3.20.20.60">
    <property type="entry name" value="Phosphoenolpyruvate-binding domains"/>
    <property type="match status" value="1"/>
</dbReference>
<evidence type="ECO:0000256" key="16">
    <source>
        <dbReference type="ARBA" id="ARBA00033235"/>
    </source>
</evidence>
<dbReference type="GO" id="GO:0008965">
    <property type="term" value="F:phosphoenolpyruvate-protein phosphotransferase activity"/>
    <property type="evidence" value="ECO:0007669"/>
    <property type="project" value="UniProtKB-EC"/>
</dbReference>
<keyword evidence="9 17" id="KW-0963">Cytoplasm</keyword>
<dbReference type="AlphaFoldDB" id="A0A4R9A9T2"/>
<evidence type="ECO:0000256" key="6">
    <source>
        <dbReference type="ARBA" id="ARBA00012232"/>
    </source>
</evidence>
<gene>
    <name evidence="25" type="primary">ptsP</name>
    <name evidence="25" type="ORF">E3T55_02625</name>
</gene>
<feature type="binding site" evidence="19">
    <location>
        <begin position="510"/>
        <end position="511"/>
    </location>
    <ligand>
        <name>phosphoenolpyruvate</name>
        <dbReference type="ChEBI" id="CHEBI:58702"/>
    </ligand>
</feature>
<keyword evidence="11 17" id="KW-0808">Transferase</keyword>
<feature type="domain" description="Phosphotransferase system enzyme I N-terminal" evidence="24">
    <location>
        <begin position="80"/>
        <end position="198"/>
    </location>
</feature>
<dbReference type="Pfam" id="PF05524">
    <property type="entry name" value="PEP-utilisers_N"/>
    <property type="match status" value="1"/>
</dbReference>
<dbReference type="SUPFAM" id="SSF51621">
    <property type="entry name" value="Phosphoenolpyruvate/pyruvate domain"/>
    <property type="match status" value="1"/>
</dbReference>
<dbReference type="GO" id="GO:0016301">
    <property type="term" value="F:kinase activity"/>
    <property type="evidence" value="ECO:0007669"/>
    <property type="project" value="UniProtKB-KW"/>
</dbReference>
<feature type="compositionally biased region" description="Polar residues" evidence="21">
    <location>
        <begin position="52"/>
        <end position="63"/>
    </location>
</feature>
<evidence type="ECO:0000256" key="5">
    <source>
        <dbReference type="ARBA" id="ARBA00007837"/>
    </source>
</evidence>
<dbReference type="PROSITE" id="PS00742">
    <property type="entry name" value="PEP_ENZYMES_2"/>
    <property type="match status" value="1"/>
</dbReference>
<dbReference type="InterPro" id="IPR036637">
    <property type="entry name" value="Phosphohistidine_dom_sf"/>
</dbReference>